<protein>
    <submittedName>
        <fullName evidence="1">Uncharacterized protein</fullName>
    </submittedName>
</protein>
<sequence length="126" mass="13830">MSTLTLTSTVLTITPSTTITSTGTNIVTSTPPLVSTVTSSTSTILFSTTIVVRQTITITSTSTIISTRTSRLPMCVKDASETEHYYAEDVEYTCTRTHNNDESTFAYESTSLPLRHTRRDLQTPNQ</sequence>
<dbReference type="Proteomes" id="UP000075882">
    <property type="component" value="Unassembled WGS sequence"/>
</dbReference>
<dbReference type="AlphaFoldDB" id="A0A8W7PY39"/>
<organism evidence="1">
    <name type="scientific">Anopheles coluzzii</name>
    <name type="common">African malaria mosquito</name>
    <dbReference type="NCBI Taxonomy" id="1518534"/>
    <lineage>
        <taxon>Eukaryota</taxon>
        <taxon>Metazoa</taxon>
        <taxon>Ecdysozoa</taxon>
        <taxon>Arthropoda</taxon>
        <taxon>Hexapoda</taxon>
        <taxon>Insecta</taxon>
        <taxon>Pterygota</taxon>
        <taxon>Neoptera</taxon>
        <taxon>Endopterygota</taxon>
        <taxon>Diptera</taxon>
        <taxon>Nematocera</taxon>
        <taxon>Culicoidea</taxon>
        <taxon>Culicidae</taxon>
        <taxon>Anophelinae</taxon>
        <taxon>Anopheles</taxon>
    </lineage>
</organism>
<proteinExistence type="predicted"/>
<dbReference type="EnsemblMetazoa" id="ACOM039984-RA">
    <property type="protein sequence ID" value="ACOM039984-PA.1"/>
    <property type="gene ID" value="ACOM039984"/>
</dbReference>
<evidence type="ECO:0000313" key="1">
    <source>
        <dbReference type="EnsemblMetazoa" id="ACOM039984-PA.1"/>
    </source>
</evidence>
<reference evidence="1" key="1">
    <citation type="submission" date="2022-08" db="UniProtKB">
        <authorList>
            <consortium name="EnsemblMetazoa"/>
        </authorList>
    </citation>
    <scope>IDENTIFICATION</scope>
</reference>
<accession>A0A8W7PY39</accession>
<name>A0A8W7PY39_ANOCL</name>